<evidence type="ECO:0000256" key="4">
    <source>
        <dbReference type="ARBA" id="ARBA00022840"/>
    </source>
</evidence>
<dbReference type="Pfam" id="PF13361">
    <property type="entry name" value="UvrD_C"/>
    <property type="match status" value="1"/>
</dbReference>
<feature type="domain" description="UvrD-like helicase C-terminal" evidence="12">
    <location>
        <begin position="435"/>
        <end position="706"/>
    </location>
</feature>
<dbReference type="HOGENOM" id="CLU_001114_1_2_10"/>
<dbReference type="InterPro" id="IPR027417">
    <property type="entry name" value="P-loop_NTPase"/>
</dbReference>
<evidence type="ECO:0000313" key="13">
    <source>
        <dbReference type="EMBL" id="AEE51748.1"/>
    </source>
</evidence>
<keyword evidence="4 10" id="KW-0067">ATP-binding</keyword>
<evidence type="ECO:0000259" key="11">
    <source>
        <dbReference type="PROSITE" id="PS51198"/>
    </source>
</evidence>
<dbReference type="AlphaFoldDB" id="F4L3B4"/>
<dbReference type="PANTHER" id="PTHR11070">
    <property type="entry name" value="UVRD / RECB / PCRA DNA HELICASE FAMILY MEMBER"/>
    <property type="match status" value="1"/>
</dbReference>
<dbReference type="eggNOG" id="COG1074">
    <property type="taxonomic scope" value="Bacteria"/>
</dbReference>
<dbReference type="PROSITE" id="PS51198">
    <property type="entry name" value="UVRD_HELICASE_ATP_BIND"/>
    <property type="match status" value="1"/>
</dbReference>
<evidence type="ECO:0000256" key="9">
    <source>
        <dbReference type="ARBA" id="ARBA00048988"/>
    </source>
</evidence>
<keyword evidence="5" id="KW-0413">Isomerase</keyword>
<protein>
    <recommendedName>
        <fullName evidence="7">DNA 3'-5' helicase</fullName>
        <ecNumber evidence="7">5.6.2.4</ecNumber>
    </recommendedName>
    <alternativeName>
        <fullName evidence="8">DNA 3'-5' helicase II</fullName>
    </alternativeName>
</protein>
<dbReference type="OrthoDB" id="9810135at2"/>
<dbReference type="InterPro" id="IPR014016">
    <property type="entry name" value="UvrD-like_ATP-bd"/>
</dbReference>
<evidence type="ECO:0000256" key="2">
    <source>
        <dbReference type="ARBA" id="ARBA00022801"/>
    </source>
</evidence>
<reference key="2">
    <citation type="submission" date="2011-04" db="EMBL/GenBank/DDBJ databases">
        <title>Complete sequence of chromosome of Haliscomenobacter hydrossis DSM 1100.</title>
        <authorList>
            <consortium name="US DOE Joint Genome Institute (JGI-PGF)"/>
            <person name="Lucas S."/>
            <person name="Han J."/>
            <person name="Lapidus A."/>
            <person name="Bruce D."/>
            <person name="Goodwin L."/>
            <person name="Pitluck S."/>
            <person name="Peters L."/>
            <person name="Kyrpides N."/>
            <person name="Mavromatis K."/>
            <person name="Ivanova N."/>
            <person name="Ovchinnikova G."/>
            <person name="Pagani I."/>
            <person name="Daligault H."/>
            <person name="Detter J.C."/>
            <person name="Han C."/>
            <person name="Land M."/>
            <person name="Hauser L."/>
            <person name="Markowitz V."/>
            <person name="Cheng J.-F."/>
            <person name="Hugenholtz P."/>
            <person name="Woyke T."/>
            <person name="Wu D."/>
            <person name="Verbarg S."/>
            <person name="Frueling A."/>
            <person name="Brambilla E."/>
            <person name="Klenk H.-P."/>
            <person name="Eisen J.A."/>
        </authorList>
    </citation>
    <scope>NUCLEOTIDE SEQUENCE</scope>
    <source>
        <strain>DSM 1100</strain>
    </source>
</reference>
<evidence type="ECO:0000256" key="10">
    <source>
        <dbReference type="PROSITE-ProRule" id="PRU00560"/>
    </source>
</evidence>
<dbReference type="Proteomes" id="UP000008461">
    <property type="component" value="Chromosome"/>
</dbReference>
<proteinExistence type="predicted"/>
<dbReference type="InterPro" id="IPR014017">
    <property type="entry name" value="DNA_helicase_UvrD-like_C"/>
</dbReference>
<feature type="domain" description="UvrD-like helicase ATP-binding" evidence="11">
    <location>
        <begin position="1"/>
        <end position="402"/>
    </location>
</feature>
<keyword evidence="2 10" id="KW-0378">Hydrolase</keyword>
<dbReference type="SUPFAM" id="SSF52540">
    <property type="entry name" value="P-loop containing nucleoside triphosphate hydrolases"/>
    <property type="match status" value="1"/>
</dbReference>
<dbReference type="KEGG" id="hhy:Halhy_3898"/>
<sequence length="1072" mass="122592">MNIKIISAGAGSGKTYRLTQEMVRLMREGVRAGGIIATTFTKKAASELQERVRVKLLSEGLNEQAEDLTNALVGTVHSLGVKLLQRFAFEAGISPEVAIIAEEDQQILFNQSLATVLTEERVENMTSLCDRLGLSSNEYFDWRREVRQITEVSRANAFSLEVLETSRQRSFESFRVYLGEPAAKSPEAFNAELSQMLLDSIGRLESNADETKVTKDAVKDLKELERDLRLRGELSWRSWAKISKLKTGVKSKDDVADLLEFAKIHEQHPQFQQDIQAFIDQIFELAIAALDEFAAYKKKRGLIDYTDMEALIMELLKDEQVATVLRSELDLLLVDEFQDTSPMQLEIFLKLSQFARHSIWVGDPKQSIYGFRGAAPELMQAIIEQSGGVKPEDIQENSWRSRQDLVYASNAIFVKAFAQMPPEQVALIPQRTKAQEPIEASDALVHWHFEEEEEEGKKRSGRTPGRPWPENCTAFALREWLQRKVYVLPKGEKQYRLAQAGDVAVLCRSNTDCQNMAEALNRAGLKVAIARAGLLNTAEAKLVLACLKYLLNYHDTLSVAEILLLGAGKDIETIVEDRLDYLKSYDAGDVTNRWGTNDYLIRRLDELRTETIELSSTEILHLLVEDLDLRRRIVSWGKANQRLDNLDVLRKLALQYEEGCNRLQSAASLGGLLLWLNEQETEEHDFQAAGESPDAVNVMTYHRSKGLEWPIVVCYNLEKDIRTELWGLSIVPEEGTQIDLNDILGNRWLRYWVNPYDKQFKGTNLAERLAQSPIQAQKIVQATQEENRLLYVGLTRARDYLIFPTTNSPTKWLNRAWHEGKDEFPTLDANVSDTPWEWAGIPLSKETETFTFSRDFKQLDIEEADIAFLELRAGKQKHPPLFIDTWKENLIDQIPAHSAGELITYASALHIESLLADFNQISRAVKAFFHAWQPDYSPEELSEMTAGLISRFEVDEWINPEQLLPAGLAYRNFLDNYFQDSFYHQRYPLRHFYGARIFEREIDLLIEREDGIAIVQFSSYAGDMKRYRAKATELAPFLYFSKDGVQQVFRETNIRTFVHFVLNGAMVELFFD</sequence>
<dbReference type="PROSITE" id="PS51217">
    <property type="entry name" value="UVRD_HELICASE_CTER"/>
    <property type="match status" value="1"/>
</dbReference>
<dbReference type="GO" id="GO:0005829">
    <property type="term" value="C:cytosol"/>
    <property type="evidence" value="ECO:0007669"/>
    <property type="project" value="TreeGrafter"/>
</dbReference>
<dbReference type="GO" id="GO:0003677">
    <property type="term" value="F:DNA binding"/>
    <property type="evidence" value="ECO:0007669"/>
    <property type="project" value="InterPro"/>
</dbReference>
<accession>F4L3B4</accession>
<evidence type="ECO:0000256" key="7">
    <source>
        <dbReference type="ARBA" id="ARBA00034808"/>
    </source>
</evidence>
<dbReference type="GO" id="GO:0005524">
    <property type="term" value="F:ATP binding"/>
    <property type="evidence" value="ECO:0007669"/>
    <property type="project" value="UniProtKB-UniRule"/>
</dbReference>
<name>F4L3B4_HALH1</name>
<evidence type="ECO:0000256" key="5">
    <source>
        <dbReference type="ARBA" id="ARBA00023235"/>
    </source>
</evidence>
<evidence type="ECO:0000313" key="14">
    <source>
        <dbReference type="Proteomes" id="UP000008461"/>
    </source>
</evidence>
<dbReference type="EMBL" id="CP002691">
    <property type="protein sequence ID" value="AEE51748.1"/>
    <property type="molecule type" value="Genomic_DNA"/>
</dbReference>
<dbReference type="Pfam" id="PF00580">
    <property type="entry name" value="UvrD-helicase"/>
    <property type="match status" value="1"/>
</dbReference>
<dbReference type="GO" id="GO:0000725">
    <property type="term" value="P:recombinational repair"/>
    <property type="evidence" value="ECO:0007669"/>
    <property type="project" value="TreeGrafter"/>
</dbReference>
<comment type="catalytic activity">
    <reaction evidence="6">
        <text>Couples ATP hydrolysis with the unwinding of duplex DNA by translocating in the 3'-5' direction.</text>
        <dbReference type="EC" id="5.6.2.4"/>
    </reaction>
</comment>
<keyword evidence="1 10" id="KW-0547">Nucleotide-binding</keyword>
<dbReference type="GO" id="GO:0043138">
    <property type="term" value="F:3'-5' DNA helicase activity"/>
    <property type="evidence" value="ECO:0007669"/>
    <property type="project" value="UniProtKB-EC"/>
</dbReference>
<feature type="binding site" evidence="10">
    <location>
        <begin position="8"/>
        <end position="15"/>
    </location>
    <ligand>
        <name>ATP</name>
        <dbReference type="ChEBI" id="CHEBI:30616"/>
    </ligand>
</feature>
<evidence type="ECO:0000256" key="8">
    <source>
        <dbReference type="ARBA" id="ARBA00034923"/>
    </source>
</evidence>
<dbReference type="STRING" id="760192.Halhy_3898"/>
<evidence type="ECO:0000256" key="6">
    <source>
        <dbReference type="ARBA" id="ARBA00034617"/>
    </source>
</evidence>
<reference evidence="13 14" key="1">
    <citation type="journal article" date="2011" name="Stand. Genomic Sci.">
        <title>Complete genome sequence of Haliscomenobacter hydrossis type strain (O).</title>
        <authorList>
            <consortium name="US DOE Joint Genome Institute (JGI-PGF)"/>
            <person name="Daligault H."/>
            <person name="Lapidus A."/>
            <person name="Zeytun A."/>
            <person name="Nolan M."/>
            <person name="Lucas S."/>
            <person name="Del Rio T.G."/>
            <person name="Tice H."/>
            <person name="Cheng J.F."/>
            <person name="Tapia R."/>
            <person name="Han C."/>
            <person name="Goodwin L."/>
            <person name="Pitluck S."/>
            <person name="Liolios K."/>
            <person name="Pagani I."/>
            <person name="Ivanova N."/>
            <person name="Huntemann M."/>
            <person name="Mavromatis K."/>
            <person name="Mikhailova N."/>
            <person name="Pati A."/>
            <person name="Chen A."/>
            <person name="Palaniappan K."/>
            <person name="Land M."/>
            <person name="Hauser L."/>
            <person name="Brambilla E.M."/>
            <person name="Rohde M."/>
            <person name="Verbarg S."/>
            <person name="Goker M."/>
            <person name="Bristow J."/>
            <person name="Eisen J.A."/>
            <person name="Markowitz V."/>
            <person name="Hugenholtz P."/>
            <person name="Kyrpides N.C."/>
            <person name="Klenk H.P."/>
            <person name="Woyke T."/>
        </authorList>
    </citation>
    <scope>NUCLEOTIDE SEQUENCE [LARGE SCALE GENOMIC DNA]</scope>
    <source>
        <strain evidence="14">ATCC 27775 / DSM 1100 / LMG 10767 / O</strain>
    </source>
</reference>
<dbReference type="RefSeq" id="WP_013766287.1">
    <property type="nucleotide sequence ID" value="NC_015510.1"/>
</dbReference>
<dbReference type="EC" id="5.6.2.4" evidence="7"/>
<comment type="catalytic activity">
    <reaction evidence="9">
        <text>ATP + H2O = ADP + phosphate + H(+)</text>
        <dbReference type="Rhea" id="RHEA:13065"/>
        <dbReference type="ChEBI" id="CHEBI:15377"/>
        <dbReference type="ChEBI" id="CHEBI:15378"/>
        <dbReference type="ChEBI" id="CHEBI:30616"/>
        <dbReference type="ChEBI" id="CHEBI:43474"/>
        <dbReference type="ChEBI" id="CHEBI:456216"/>
        <dbReference type="EC" id="5.6.2.4"/>
    </reaction>
</comment>
<organism evidence="13 14">
    <name type="scientific">Haliscomenobacter hydrossis (strain ATCC 27775 / DSM 1100 / LMG 10767 / O)</name>
    <dbReference type="NCBI Taxonomy" id="760192"/>
    <lineage>
        <taxon>Bacteria</taxon>
        <taxon>Pseudomonadati</taxon>
        <taxon>Bacteroidota</taxon>
        <taxon>Saprospiria</taxon>
        <taxon>Saprospirales</taxon>
        <taxon>Haliscomenobacteraceae</taxon>
        <taxon>Haliscomenobacter</taxon>
    </lineage>
</organism>
<evidence type="ECO:0000256" key="1">
    <source>
        <dbReference type="ARBA" id="ARBA00022741"/>
    </source>
</evidence>
<dbReference type="GO" id="GO:0016887">
    <property type="term" value="F:ATP hydrolysis activity"/>
    <property type="evidence" value="ECO:0007669"/>
    <property type="project" value="RHEA"/>
</dbReference>
<keyword evidence="14" id="KW-1185">Reference proteome</keyword>
<dbReference type="InterPro" id="IPR000212">
    <property type="entry name" value="DNA_helicase_UvrD/REP"/>
</dbReference>
<gene>
    <name evidence="13" type="ordered locus">Halhy_3898</name>
</gene>
<keyword evidence="3 10" id="KW-0347">Helicase</keyword>
<dbReference type="GO" id="GO:0033202">
    <property type="term" value="C:DNA helicase complex"/>
    <property type="evidence" value="ECO:0007669"/>
    <property type="project" value="TreeGrafter"/>
</dbReference>
<evidence type="ECO:0000256" key="3">
    <source>
        <dbReference type="ARBA" id="ARBA00022806"/>
    </source>
</evidence>
<dbReference type="PANTHER" id="PTHR11070:SF2">
    <property type="entry name" value="ATP-DEPENDENT DNA HELICASE SRS2"/>
    <property type="match status" value="1"/>
</dbReference>
<evidence type="ECO:0000259" key="12">
    <source>
        <dbReference type="PROSITE" id="PS51217"/>
    </source>
</evidence>
<dbReference type="Gene3D" id="3.40.50.300">
    <property type="entry name" value="P-loop containing nucleotide triphosphate hydrolases"/>
    <property type="match status" value="4"/>
</dbReference>